<gene>
    <name evidence="2" type="ORF">F441_22417</name>
</gene>
<evidence type="ECO:0000313" key="3">
    <source>
        <dbReference type="Proteomes" id="UP000018958"/>
    </source>
</evidence>
<dbReference type="EMBL" id="ANIX01004647">
    <property type="protein sequence ID" value="ETP00160.1"/>
    <property type="molecule type" value="Genomic_DNA"/>
</dbReference>
<dbReference type="AlphaFoldDB" id="W2VPI5"/>
<feature type="non-terminal residue" evidence="2">
    <location>
        <position position="1"/>
    </location>
</feature>
<sequence>VSSAEQKFYVVRLIKSHACDNGCIVQKLVNTKDGYLSPGEPGRYKGTGRSDRPSGQWTCEDLDSGANRTSYQQTFKREEKRFLAFNFSVKLTSSG</sequence>
<protein>
    <submittedName>
        <fullName evidence="2">Uncharacterized protein</fullName>
    </submittedName>
</protein>
<name>W2VPI5_PHYNI</name>
<reference evidence="2 3" key="1">
    <citation type="submission" date="2013-11" db="EMBL/GenBank/DDBJ databases">
        <title>The Genome Sequence of Phytophthora parasitica CJ01A1.</title>
        <authorList>
            <consortium name="The Broad Institute Genomics Platform"/>
            <person name="Russ C."/>
            <person name="Tyler B."/>
            <person name="Panabieres F."/>
            <person name="Shan W."/>
            <person name="Tripathy S."/>
            <person name="Grunwald N."/>
            <person name="Machado M."/>
            <person name="Johnson C.S."/>
            <person name="Walker B."/>
            <person name="Young S.K."/>
            <person name="Zeng Q."/>
            <person name="Gargeya S."/>
            <person name="Fitzgerald M."/>
            <person name="Haas B."/>
            <person name="Abouelleil A."/>
            <person name="Allen A.W."/>
            <person name="Alvarado L."/>
            <person name="Arachchi H.M."/>
            <person name="Berlin A.M."/>
            <person name="Chapman S.B."/>
            <person name="Gainer-Dewar J."/>
            <person name="Goldberg J."/>
            <person name="Griggs A."/>
            <person name="Gujja S."/>
            <person name="Hansen M."/>
            <person name="Howarth C."/>
            <person name="Imamovic A."/>
            <person name="Ireland A."/>
            <person name="Larimer J."/>
            <person name="McCowan C."/>
            <person name="Murphy C."/>
            <person name="Pearson M."/>
            <person name="Poon T.W."/>
            <person name="Priest M."/>
            <person name="Roberts A."/>
            <person name="Saif S."/>
            <person name="Shea T."/>
            <person name="Sisk P."/>
            <person name="Sykes S."/>
            <person name="Wortman J."/>
            <person name="Nusbaum C."/>
            <person name="Birren B."/>
        </authorList>
    </citation>
    <scope>NUCLEOTIDE SEQUENCE [LARGE SCALE GENOMIC DNA]</scope>
    <source>
        <strain evidence="2 3">CJ01A1</strain>
    </source>
</reference>
<proteinExistence type="predicted"/>
<comment type="caution">
    <text evidence="2">The sequence shown here is derived from an EMBL/GenBank/DDBJ whole genome shotgun (WGS) entry which is preliminary data.</text>
</comment>
<evidence type="ECO:0000313" key="2">
    <source>
        <dbReference type="EMBL" id="ETP00160.1"/>
    </source>
</evidence>
<feature type="region of interest" description="Disordered" evidence="1">
    <location>
        <begin position="36"/>
        <end position="64"/>
    </location>
</feature>
<accession>W2VPI5</accession>
<organism evidence="2 3">
    <name type="scientific">Phytophthora nicotianae CJ01A1</name>
    <dbReference type="NCBI Taxonomy" id="1317063"/>
    <lineage>
        <taxon>Eukaryota</taxon>
        <taxon>Sar</taxon>
        <taxon>Stramenopiles</taxon>
        <taxon>Oomycota</taxon>
        <taxon>Peronosporomycetes</taxon>
        <taxon>Peronosporales</taxon>
        <taxon>Peronosporaceae</taxon>
        <taxon>Phytophthora</taxon>
    </lineage>
</organism>
<evidence type="ECO:0000256" key="1">
    <source>
        <dbReference type="SAM" id="MobiDB-lite"/>
    </source>
</evidence>
<dbReference type="Proteomes" id="UP000018958">
    <property type="component" value="Unassembled WGS sequence"/>
</dbReference>